<dbReference type="Proteomes" id="UP001156831">
    <property type="component" value="Unassembled WGS sequence"/>
</dbReference>
<feature type="transmembrane region" description="Helical" evidence="1">
    <location>
        <begin position="59"/>
        <end position="79"/>
    </location>
</feature>
<sequence length="124" mass="13525">MPKIKVAIGLLLYVTSCMGLLIAPAYISLPLTAYSADFIASHGPRIPAFSRAALSVMPHATAICFSVLGSSLLLAFLAFRRVEERDTRLYWIGVLANINFYAVLFLFGMVLIGFFLLPKLANGI</sequence>
<protein>
    <recommendedName>
        <fullName evidence="4">DUF4345 domain-containing protein</fullName>
    </recommendedName>
</protein>
<evidence type="ECO:0008006" key="4">
    <source>
        <dbReference type="Google" id="ProtNLM"/>
    </source>
</evidence>
<reference evidence="2 3" key="1">
    <citation type="submission" date="2023-04" db="EMBL/GenBank/DDBJ databases">
        <title>Luteimonas sp. M1R5S18.</title>
        <authorList>
            <person name="Sun J.-Q."/>
        </authorList>
    </citation>
    <scope>NUCLEOTIDE SEQUENCE [LARGE SCALE GENOMIC DNA]</scope>
    <source>
        <strain evidence="2 3">M1R5S18</strain>
    </source>
</reference>
<evidence type="ECO:0000256" key="1">
    <source>
        <dbReference type="SAM" id="Phobius"/>
    </source>
</evidence>
<keyword evidence="1" id="KW-0472">Membrane</keyword>
<dbReference type="EMBL" id="JARXRN010000009">
    <property type="protein sequence ID" value="MDH5829018.1"/>
    <property type="molecule type" value="Genomic_DNA"/>
</dbReference>
<comment type="caution">
    <text evidence="2">The sequence shown here is derived from an EMBL/GenBank/DDBJ whole genome shotgun (WGS) entry which is preliminary data.</text>
</comment>
<feature type="transmembrane region" description="Helical" evidence="1">
    <location>
        <begin position="91"/>
        <end position="117"/>
    </location>
</feature>
<keyword evidence="1" id="KW-0812">Transmembrane</keyword>
<keyword evidence="3" id="KW-1185">Reference proteome</keyword>
<evidence type="ECO:0000313" key="3">
    <source>
        <dbReference type="Proteomes" id="UP001156831"/>
    </source>
</evidence>
<proteinExistence type="predicted"/>
<organism evidence="2 3">
    <name type="scientific">Luteimonas rhizosphaericola</name>
    <dbReference type="NCBI Taxonomy" id="3042024"/>
    <lineage>
        <taxon>Bacteria</taxon>
        <taxon>Pseudomonadati</taxon>
        <taxon>Pseudomonadota</taxon>
        <taxon>Gammaproteobacteria</taxon>
        <taxon>Lysobacterales</taxon>
        <taxon>Lysobacteraceae</taxon>
        <taxon>Luteimonas</taxon>
    </lineage>
</organism>
<accession>A0ABT6JF19</accession>
<gene>
    <name evidence="2" type="ORF">QFW80_00565</name>
</gene>
<dbReference type="RefSeq" id="WP_280598954.1">
    <property type="nucleotide sequence ID" value="NZ_JARXRN010000009.1"/>
</dbReference>
<evidence type="ECO:0000313" key="2">
    <source>
        <dbReference type="EMBL" id="MDH5829018.1"/>
    </source>
</evidence>
<name>A0ABT6JF19_9GAMM</name>
<keyword evidence="1" id="KW-1133">Transmembrane helix</keyword>